<keyword evidence="3" id="KW-1185">Reference proteome</keyword>
<evidence type="ECO:0000313" key="2">
    <source>
        <dbReference type="EMBL" id="OHE94630.1"/>
    </source>
</evidence>
<reference evidence="2 3" key="1">
    <citation type="submission" date="2016-09" db="EMBL/GenBank/DDBJ databases">
        <authorList>
            <person name="Capua I."/>
            <person name="De Benedictis P."/>
            <person name="Joannis T."/>
            <person name="Lombin L.H."/>
            <person name="Cattoli G."/>
        </authorList>
    </citation>
    <scope>NUCLEOTIDE SEQUENCE [LARGE SCALE GENOMIC DNA]</scope>
    <source>
        <strain evidence="2 3">IMI 309357</strain>
    </source>
</reference>
<gene>
    <name evidence="2" type="ORF">CORC01_10031</name>
</gene>
<protein>
    <submittedName>
        <fullName evidence="2">Uncharacterized protein</fullName>
    </submittedName>
</protein>
<comment type="caution">
    <text evidence="2">The sequence shown here is derived from an EMBL/GenBank/DDBJ whole genome shotgun (WGS) entry which is preliminary data.</text>
</comment>
<name>A0A1G4AZN5_9PEZI</name>
<evidence type="ECO:0000313" key="3">
    <source>
        <dbReference type="Proteomes" id="UP000176998"/>
    </source>
</evidence>
<accession>A0A1G4AZN5</accession>
<dbReference type="GeneID" id="34563170"/>
<feature type="region of interest" description="Disordered" evidence="1">
    <location>
        <begin position="1"/>
        <end position="26"/>
    </location>
</feature>
<evidence type="ECO:0000256" key="1">
    <source>
        <dbReference type="SAM" id="MobiDB-lite"/>
    </source>
</evidence>
<sequence length="142" mass="14962">MRVYLGQQAMDGHHRTGPPSPLGTSALDDAGISAFGRVSGQSPPGHGPYVGNQTAFLAQEMQGREPARISSRIPTSGLMLVGRLGYTTSKTASASLLAEPCLGTQHRIWWRGHGGFYPLIIVSKQSAMSVRGPQAPPPQSGV</sequence>
<organism evidence="2 3">
    <name type="scientific">Colletotrichum orchidophilum</name>
    <dbReference type="NCBI Taxonomy" id="1209926"/>
    <lineage>
        <taxon>Eukaryota</taxon>
        <taxon>Fungi</taxon>
        <taxon>Dikarya</taxon>
        <taxon>Ascomycota</taxon>
        <taxon>Pezizomycotina</taxon>
        <taxon>Sordariomycetes</taxon>
        <taxon>Hypocreomycetidae</taxon>
        <taxon>Glomerellales</taxon>
        <taxon>Glomerellaceae</taxon>
        <taxon>Colletotrichum</taxon>
    </lineage>
</organism>
<proteinExistence type="predicted"/>
<dbReference type="EMBL" id="MJBS01000096">
    <property type="protein sequence ID" value="OHE94630.1"/>
    <property type="molecule type" value="Genomic_DNA"/>
</dbReference>
<dbReference type="AlphaFoldDB" id="A0A1G4AZN5"/>
<dbReference type="Proteomes" id="UP000176998">
    <property type="component" value="Unassembled WGS sequence"/>
</dbReference>
<dbReference type="RefSeq" id="XP_022471792.1">
    <property type="nucleotide sequence ID" value="XM_022621660.1"/>
</dbReference>